<gene>
    <name evidence="2" type="ORF">AAE02nite_29290</name>
</gene>
<dbReference type="Proteomes" id="UP000321532">
    <property type="component" value="Unassembled WGS sequence"/>
</dbReference>
<dbReference type="PANTHER" id="PTHR37291:SF1">
    <property type="entry name" value="TYPE IV METHYL-DIRECTED RESTRICTION ENZYME ECOKMCRB SUBUNIT"/>
    <property type="match status" value="1"/>
</dbReference>
<dbReference type="InterPro" id="IPR003593">
    <property type="entry name" value="AAA+_ATPase"/>
</dbReference>
<evidence type="ECO:0000259" key="1">
    <source>
        <dbReference type="SMART" id="SM00382"/>
    </source>
</evidence>
<sequence length="421" mass="47623">MNFSGITRQHILQAIREIDIRRPELRASTIYDVVYQGKRYPPLELMRLAHKLANGTAGWAVAAGVSTNNYLEKLGFSVVQKRPLVQNPPADEALLVLSEPATLDLPATKPKPQIAVQLQEPVQFYQKNKHKPEKYTRKKALAELFLDENQLDKTLAALRYKKNLILSGPPGTGKTFLARRLAYLEIGLEDASKIQTVQFHAGFAYEDFIQGYRPDAAGKFTLRNGVFYEFCQRAQADPEEPYFFIIEEINRGNLSSILGELLLLLEADKRGPAHGVTLPYGAAEERFFVPENVFLIATMNTADRALAPLDFALRRRFAFLKMSPVFGLSFRRFLEYRNTPDALIDIITTRLTKVNEIIAADPMLGEGYLIGHSYFCNPPKNGGNLEWYEAVVENELTPLLEQYWLDEPAKSRAAIRILTDN</sequence>
<evidence type="ECO:0000313" key="3">
    <source>
        <dbReference type="Proteomes" id="UP000321532"/>
    </source>
</evidence>
<evidence type="ECO:0000313" key="2">
    <source>
        <dbReference type="EMBL" id="GEO05265.1"/>
    </source>
</evidence>
<dbReference type="PANTHER" id="PTHR37291">
    <property type="entry name" value="5-METHYLCYTOSINE-SPECIFIC RESTRICTION ENZYME B"/>
    <property type="match status" value="1"/>
</dbReference>
<dbReference type="Pfam" id="PF07728">
    <property type="entry name" value="AAA_5"/>
    <property type="match status" value="1"/>
</dbReference>
<keyword evidence="3" id="KW-1185">Reference proteome</keyword>
<dbReference type="Gene3D" id="3.40.50.300">
    <property type="entry name" value="P-loop containing nucleotide triphosphate hydrolases"/>
    <property type="match status" value="1"/>
</dbReference>
<dbReference type="InterPro" id="IPR052934">
    <property type="entry name" value="Methyl-DNA_Rec/Restrict_Enz"/>
</dbReference>
<reference evidence="2 3" key="1">
    <citation type="submission" date="2019-07" db="EMBL/GenBank/DDBJ databases">
        <title>Whole genome shotgun sequence of Adhaeribacter aerolatus NBRC 106133.</title>
        <authorList>
            <person name="Hosoyama A."/>
            <person name="Uohara A."/>
            <person name="Ohji S."/>
            <person name="Ichikawa N."/>
        </authorList>
    </citation>
    <scope>NUCLEOTIDE SEQUENCE [LARGE SCALE GENOMIC DNA]</scope>
    <source>
        <strain evidence="2 3">NBRC 106133</strain>
    </source>
</reference>
<protein>
    <recommendedName>
        <fullName evidence="1">AAA+ ATPase domain-containing protein</fullName>
    </recommendedName>
</protein>
<dbReference type="InterPro" id="IPR011704">
    <property type="entry name" value="ATPase_dyneun-rel_AAA"/>
</dbReference>
<dbReference type="SMART" id="SM00382">
    <property type="entry name" value="AAA"/>
    <property type="match status" value="1"/>
</dbReference>
<proteinExistence type="predicted"/>
<accession>A0A512AZW7</accession>
<dbReference type="AlphaFoldDB" id="A0A512AZW7"/>
<dbReference type="OrthoDB" id="9781481at2"/>
<dbReference type="SUPFAM" id="SSF52540">
    <property type="entry name" value="P-loop containing nucleoside triphosphate hydrolases"/>
    <property type="match status" value="1"/>
</dbReference>
<dbReference type="InterPro" id="IPR027417">
    <property type="entry name" value="P-loop_NTPase"/>
</dbReference>
<dbReference type="GO" id="GO:0005524">
    <property type="term" value="F:ATP binding"/>
    <property type="evidence" value="ECO:0007669"/>
    <property type="project" value="InterPro"/>
</dbReference>
<feature type="domain" description="AAA+ ATPase" evidence="1">
    <location>
        <begin position="160"/>
        <end position="323"/>
    </location>
</feature>
<comment type="caution">
    <text evidence="2">The sequence shown here is derived from an EMBL/GenBank/DDBJ whole genome shotgun (WGS) entry which is preliminary data.</text>
</comment>
<name>A0A512AZW7_9BACT</name>
<dbReference type="CDD" id="cd00009">
    <property type="entry name" value="AAA"/>
    <property type="match status" value="1"/>
</dbReference>
<dbReference type="RefSeq" id="WP_146898839.1">
    <property type="nucleotide sequence ID" value="NZ_BJYS01000021.1"/>
</dbReference>
<dbReference type="GO" id="GO:0016887">
    <property type="term" value="F:ATP hydrolysis activity"/>
    <property type="evidence" value="ECO:0007669"/>
    <property type="project" value="InterPro"/>
</dbReference>
<dbReference type="EMBL" id="BJYS01000021">
    <property type="protein sequence ID" value="GEO05265.1"/>
    <property type="molecule type" value="Genomic_DNA"/>
</dbReference>
<organism evidence="2 3">
    <name type="scientific">Adhaeribacter aerolatus</name>
    <dbReference type="NCBI Taxonomy" id="670289"/>
    <lineage>
        <taxon>Bacteria</taxon>
        <taxon>Pseudomonadati</taxon>
        <taxon>Bacteroidota</taxon>
        <taxon>Cytophagia</taxon>
        <taxon>Cytophagales</taxon>
        <taxon>Hymenobacteraceae</taxon>
        <taxon>Adhaeribacter</taxon>
    </lineage>
</organism>